<organism evidence="1 2">
    <name type="scientific">Rhodotorula graminis (strain WP1)</name>
    <dbReference type="NCBI Taxonomy" id="578459"/>
    <lineage>
        <taxon>Eukaryota</taxon>
        <taxon>Fungi</taxon>
        <taxon>Dikarya</taxon>
        <taxon>Basidiomycota</taxon>
        <taxon>Pucciniomycotina</taxon>
        <taxon>Microbotryomycetes</taxon>
        <taxon>Sporidiobolales</taxon>
        <taxon>Sporidiobolaceae</taxon>
        <taxon>Rhodotorula</taxon>
    </lineage>
</organism>
<dbReference type="Proteomes" id="UP000053890">
    <property type="component" value="Unassembled WGS sequence"/>
</dbReference>
<proteinExistence type="predicted"/>
<gene>
    <name evidence="1" type="ORF">RHOBADRAFT_40851</name>
</gene>
<dbReference type="GeneID" id="28974233"/>
<dbReference type="SUPFAM" id="SSF52266">
    <property type="entry name" value="SGNH hydrolase"/>
    <property type="match status" value="1"/>
</dbReference>
<dbReference type="AlphaFoldDB" id="A0A194SCH3"/>
<dbReference type="OrthoDB" id="544608at2759"/>
<accession>A0A194SCH3</accession>
<dbReference type="PANTHER" id="PTHR34407:SF1">
    <property type="entry name" value="SGNH HYDROLASE-TYPE ESTERASE DOMAIN-CONTAINING PROTEIN"/>
    <property type="match status" value="1"/>
</dbReference>
<name>A0A194SCH3_RHOGW</name>
<reference evidence="1 2" key="1">
    <citation type="journal article" date="2015" name="Front. Microbiol.">
        <title>Genome sequence of the plant growth promoting endophytic yeast Rhodotorula graminis WP1.</title>
        <authorList>
            <person name="Firrincieli A."/>
            <person name="Otillar R."/>
            <person name="Salamov A."/>
            <person name="Schmutz J."/>
            <person name="Khan Z."/>
            <person name="Redman R.S."/>
            <person name="Fleck N.D."/>
            <person name="Lindquist E."/>
            <person name="Grigoriev I.V."/>
            <person name="Doty S.L."/>
        </authorList>
    </citation>
    <scope>NUCLEOTIDE SEQUENCE [LARGE SCALE GENOMIC DNA]</scope>
    <source>
        <strain evidence="1 2">WP1</strain>
    </source>
</reference>
<protein>
    <submittedName>
        <fullName evidence="1">Uncharacterized protein</fullName>
    </submittedName>
</protein>
<evidence type="ECO:0000313" key="1">
    <source>
        <dbReference type="EMBL" id="KPV78304.1"/>
    </source>
</evidence>
<dbReference type="PANTHER" id="PTHR34407">
    <property type="entry name" value="EXPRESSED PROTEIN"/>
    <property type="match status" value="1"/>
</dbReference>
<sequence length="476" mass="51458">MKDSSSSAPAGRAMYATLAACIVGIVLYCSLALPSYGVPSFELPAWTSKITSDPGLLFRSSPSSSGSLELLASTSCAASPTLLAEYGQHNLRMAQVHVGSGYRVQKVLQKAARGERVRVGVLGGSVSLGHGTDPKTGHRNKYGAVPHEAQWHQLVLAHLEQTFPQADIDGEDLDLIAVEMAVNDEFSNGMDSVENLLRSLLNLDSEPAVLFVDFFALQSGSAQKTILSGQDVQNSLASWYDVPQISARPALLQAMIRDPALAEPLFLGDLRHGTQVVHRFVGNMVVGYLQEEQCRAERLGLEEHDDGRDEDVAKAWLGRDGLGKVPSVKLNEGWDTKIEHPTKPPTCGVAGAGLEPVEPSPDWQLFNWKYSKYFWETTVPSSSTIAFAAVVREGAQGLLAVSYLRSRQYDLGKARCSVEGQEVTLDGSWQRSTSVAQTAIVARGLAPGRHEVRCRTLPRAKEGGGTAFRLMGVMTL</sequence>
<dbReference type="RefSeq" id="XP_018274353.1">
    <property type="nucleotide sequence ID" value="XM_018413784.1"/>
</dbReference>
<keyword evidence="2" id="KW-1185">Reference proteome</keyword>
<dbReference type="OMA" id="HINARMH"/>
<dbReference type="EMBL" id="KQ474073">
    <property type="protein sequence ID" value="KPV78304.1"/>
    <property type="molecule type" value="Genomic_DNA"/>
</dbReference>
<evidence type="ECO:0000313" key="2">
    <source>
        <dbReference type="Proteomes" id="UP000053890"/>
    </source>
</evidence>